<feature type="region of interest" description="Disordered" evidence="1">
    <location>
        <begin position="13"/>
        <end position="96"/>
    </location>
</feature>
<accession>A0A498NZY9</accession>
<reference evidence="2 3" key="1">
    <citation type="submission" date="2018-03" db="EMBL/GenBank/DDBJ databases">
        <title>Draft genome sequence of Rohu Carp (Labeo rohita).</title>
        <authorList>
            <person name="Das P."/>
            <person name="Kushwaha B."/>
            <person name="Joshi C.G."/>
            <person name="Kumar D."/>
            <person name="Nagpure N.S."/>
            <person name="Sahoo L."/>
            <person name="Das S.P."/>
            <person name="Bit A."/>
            <person name="Patnaik S."/>
            <person name="Meher P.K."/>
            <person name="Jayasankar P."/>
            <person name="Koringa P.G."/>
            <person name="Patel N.V."/>
            <person name="Hinsu A.T."/>
            <person name="Kumar R."/>
            <person name="Pandey M."/>
            <person name="Agarwal S."/>
            <person name="Srivastava S."/>
            <person name="Singh M."/>
            <person name="Iquebal M.A."/>
            <person name="Jaiswal S."/>
            <person name="Angadi U.B."/>
            <person name="Kumar N."/>
            <person name="Raza M."/>
            <person name="Shah T.M."/>
            <person name="Rai A."/>
            <person name="Jena J.K."/>
        </authorList>
    </citation>
    <scope>NUCLEOTIDE SEQUENCE [LARGE SCALE GENOMIC DNA]</scope>
    <source>
        <strain evidence="2">DASCIFA01</strain>
        <tissue evidence="2">Testis</tissue>
    </source>
</reference>
<dbReference type="AlphaFoldDB" id="A0A498NZY9"/>
<evidence type="ECO:0000256" key="1">
    <source>
        <dbReference type="SAM" id="MobiDB-lite"/>
    </source>
</evidence>
<gene>
    <name evidence="2" type="ORF">ROHU_001987</name>
</gene>
<comment type="caution">
    <text evidence="2">The sequence shown here is derived from an EMBL/GenBank/DDBJ whole genome shotgun (WGS) entry which is preliminary data.</text>
</comment>
<feature type="compositionally biased region" description="Basic and acidic residues" evidence="1">
    <location>
        <begin position="31"/>
        <end position="42"/>
    </location>
</feature>
<sequence length="153" mass="16951">MFIRLNNQTEHLFSSKSIRRSISKSTPELDETAKPDIKDYSRPHSSLSGSSSYQGGRPWSATLQSSQSMRSLRPSWSPSAASPDPEPHAPPRNSAITAGLIWEAQKQEQKLEYETNSSIVTPAMCDSKLGNPHPCDLAVLQQIEEEVVTDKEL</sequence>
<proteinExistence type="predicted"/>
<evidence type="ECO:0000313" key="2">
    <source>
        <dbReference type="EMBL" id="RXN37515.1"/>
    </source>
</evidence>
<evidence type="ECO:0000313" key="3">
    <source>
        <dbReference type="Proteomes" id="UP000290572"/>
    </source>
</evidence>
<name>A0A498NZY9_LABRO</name>
<dbReference type="Proteomes" id="UP000290572">
    <property type="component" value="Unassembled WGS sequence"/>
</dbReference>
<organism evidence="2 3">
    <name type="scientific">Labeo rohita</name>
    <name type="common">Indian major carp</name>
    <name type="synonym">Cyprinus rohita</name>
    <dbReference type="NCBI Taxonomy" id="84645"/>
    <lineage>
        <taxon>Eukaryota</taxon>
        <taxon>Metazoa</taxon>
        <taxon>Chordata</taxon>
        <taxon>Craniata</taxon>
        <taxon>Vertebrata</taxon>
        <taxon>Euteleostomi</taxon>
        <taxon>Actinopterygii</taxon>
        <taxon>Neopterygii</taxon>
        <taxon>Teleostei</taxon>
        <taxon>Ostariophysi</taxon>
        <taxon>Cypriniformes</taxon>
        <taxon>Cyprinidae</taxon>
        <taxon>Labeoninae</taxon>
        <taxon>Labeonini</taxon>
        <taxon>Labeo</taxon>
    </lineage>
</organism>
<keyword evidence="3" id="KW-1185">Reference proteome</keyword>
<dbReference type="STRING" id="84645.A0A498NZY9"/>
<dbReference type="EMBL" id="QBIY01005763">
    <property type="protein sequence ID" value="RXN37515.1"/>
    <property type="molecule type" value="Genomic_DNA"/>
</dbReference>
<feature type="compositionally biased region" description="Low complexity" evidence="1">
    <location>
        <begin position="43"/>
        <end position="52"/>
    </location>
</feature>
<feature type="compositionally biased region" description="Low complexity" evidence="1">
    <location>
        <begin position="70"/>
        <end position="83"/>
    </location>
</feature>
<protein>
    <submittedName>
        <fullName evidence="2">LIM domain only 7 isoform X4</fullName>
    </submittedName>
</protein>